<evidence type="ECO:0000313" key="13">
    <source>
        <dbReference type="EMBL" id="SKC76898.1"/>
    </source>
</evidence>
<dbReference type="PANTHER" id="PTHR45453">
    <property type="entry name" value="PHOSPHATE REGULON SENSOR PROTEIN PHOR"/>
    <property type="match status" value="1"/>
</dbReference>
<keyword evidence="5" id="KW-0808">Transferase</keyword>
<dbReference type="Pfam" id="PF02518">
    <property type="entry name" value="HATPase_c"/>
    <property type="match status" value="1"/>
</dbReference>
<comment type="subcellular location">
    <subcellularLocation>
        <location evidence="2">Cell membrane</location>
        <topology evidence="2">Multi-pass membrane protein</topology>
    </subcellularLocation>
</comment>
<accession>A0A1T5LN41</accession>
<dbReference type="STRING" id="36842.SAMN02194393_03059"/>
<evidence type="ECO:0000259" key="12">
    <source>
        <dbReference type="PROSITE" id="PS50109"/>
    </source>
</evidence>
<name>A0A1T5LN41_9FIRM</name>
<dbReference type="RefSeq" id="WP_079492746.1">
    <property type="nucleotide sequence ID" value="NZ_FUZT01000007.1"/>
</dbReference>
<evidence type="ECO:0000256" key="10">
    <source>
        <dbReference type="ARBA" id="ARBA00023136"/>
    </source>
</evidence>
<dbReference type="SMART" id="SM00387">
    <property type="entry name" value="HATPase_c"/>
    <property type="match status" value="1"/>
</dbReference>
<evidence type="ECO:0000256" key="2">
    <source>
        <dbReference type="ARBA" id="ARBA00004651"/>
    </source>
</evidence>
<dbReference type="PANTHER" id="PTHR45453:SF2">
    <property type="entry name" value="HISTIDINE KINASE"/>
    <property type="match status" value="1"/>
</dbReference>
<proteinExistence type="predicted"/>
<dbReference type="EC" id="2.7.13.3" evidence="3"/>
<dbReference type="EMBL" id="FUZT01000007">
    <property type="protein sequence ID" value="SKC76898.1"/>
    <property type="molecule type" value="Genomic_DNA"/>
</dbReference>
<dbReference type="PROSITE" id="PS50109">
    <property type="entry name" value="HIS_KIN"/>
    <property type="match status" value="1"/>
</dbReference>
<evidence type="ECO:0000256" key="6">
    <source>
        <dbReference type="ARBA" id="ARBA00022692"/>
    </source>
</evidence>
<dbReference type="AlphaFoldDB" id="A0A1T5LN41"/>
<evidence type="ECO:0000256" key="7">
    <source>
        <dbReference type="ARBA" id="ARBA00022777"/>
    </source>
</evidence>
<keyword evidence="10 11" id="KW-0472">Membrane</keyword>
<keyword evidence="8 11" id="KW-1133">Transmembrane helix</keyword>
<keyword evidence="7 13" id="KW-0418">Kinase</keyword>
<protein>
    <recommendedName>
        <fullName evidence="3">histidine kinase</fullName>
        <ecNumber evidence="3">2.7.13.3</ecNumber>
    </recommendedName>
</protein>
<dbReference type="InterPro" id="IPR005467">
    <property type="entry name" value="His_kinase_dom"/>
</dbReference>
<dbReference type="InterPro" id="IPR004358">
    <property type="entry name" value="Sig_transdc_His_kin-like_C"/>
</dbReference>
<keyword evidence="14" id="KW-1185">Reference proteome</keyword>
<evidence type="ECO:0000256" key="4">
    <source>
        <dbReference type="ARBA" id="ARBA00022475"/>
    </source>
</evidence>
<evidence type="ECO:0000256" key="11">
    <source>
        <dbReference type="SAM" id="Phobius"/>
    </source>
</evidence>
<dbReference type="Gene3D" id="3.30.565.10">
    <property type="entry name" value="Histidine kinase-like ATPase, C-terminal domain"/>
    <property type="match status" value="1"/>
</dbReference>
<dbReference type="InterPro" id="IPR050351">
    <property type="entry name" value="BphY/WalK/GraS-like"/>
</dbReference>
<dbReference type="GO" id="GO:0016036">
    <property type="term" value="P:cellular response to phosphate starvation"/>
    <property type="evidence" value="ECO:0007669"/>
    <property type="project" value="TreeGrafter"/>
</dbReference>
<feature type="transmembrane region" description="Helical" evidence="11">
    <location>
        <begin position="37"/>
        <end position="58"/>
    </location>
</feature>
<feature type="domain" description="Histidine kinase" evidence="12">
    <location>
        <begin position="126"/>
        <end position="332"/>
    </location>
</feature>
<evidence type="ECO:0000256" key="8">
    <source>
        <dbReference type="ARBA" id="ARBA00022989"/>
    </source>
</evidence>
<dbReference type="InterPro" id="IPR003594">
    <property type="entry name" value="HATPase_dom"/>
</dbReference>
<dbReference type="InterPro" id="IPR036890">
    <property type="entry name" value="HATPase_C_sf"/>
</dbReference>
<evidence type="ECO:0000256" key="1">
    <source>
        <dbReference type="ARBA" id="ARBA00000085"/>
    </source>
</evidence>
<dbReference type="Proteomes" id="UP000190285">
    <property type="component" value="Unassembled WGS sequence"/>
</dbReference>
<feature type="transmembrane region" description="Helical" evidence="11">
    <location>
        <begin position="12"/>
        <end position="31"/>
    </location>
</feature>
<dbReference type="GO" id="GO:0004721">
    <property type="term" value="F:phosphoprotein phosphatase activity"/>
    <property type="evidence" value="ECO:0007669"/>
    <property type="project" value="TreeGrafter"/>
</dbReference>
<dbReference type="GO" id="GO:0005886">
    <property type="term" value="C:plasma membrane"/>
    <property type="evidence" value="ECO:0007669"/>
    <property type="project" value="UniProtKB-SubCell"/>
</dbReference>
<reference evidence="13 14" key="1">
    <citation type="submission" date="2017-02" db="EMBL/GenBank/DDBJ databases">
        <authorList>
            <person name="Peterson S.W."/>
        </authorList>
    </citation>
    <scope>NUCLEOTIDE SEQUENCE [LARGE SCALE GENOMIC DNA]</scope>
    <source>
        <strain evidence="13 14">M1</strain>
    </source>
</reference>
<keyword evidence="9" id="KW-0902">Two-component regulatory system</keyword>
<organism evidence="13 14">
    <name type="scientific">Maledivibacter halophilus</name>
    <dbReference type="NCBI Taxonomy" id="36842"/>
    <lineage>
        <taxon>Bacteria</taxon>
        <taxon>Bacillati</taxon>
        <taxon>Bacillota</taxon>
        <taxon>Clostridia</taxon>
        <taxon>Peptostreptococcales</taxon>
        <taxon>Caminicellaceae</taxon>
        <taxon>Maledivibacter</taxon>
    </lineage>
</organism>
<sequence length="337" mass="39472">MNVKEYLKERFLFIFINVMGYFILAFVLTILEIKTIVIFLIFIIWFLPLAIYISIEFFKHKKYYNNMEETLQSLDKKYLLPEIMEKPDFLEGKLFYDVLKVCNKEMHEHVNYYKNLQSEYREYIETWVHEIKTPISSSILIIENNKSPIMDNIGQEIKKVEGFIEQVLYYSRSNDVSKDYIIKKFNLSVAVNNAIRRNSKDFISRKINLQLDKIDAIVYSDIKWVQFILNQIISNSIKYIKSKEGNIRIYSTSNKNNVVLTIQDNGIGISDKDINKVFEKGFTGEHGRKYSVSTGMGLYLCRKLCDKLGLEINIESELGVGTKVNIIFPLSKFNLGI</sequence>
<dbReference type="OrthoDB" id="9780487at2"/>
<keyword evidence="6 11" id="KW-0812">Transmembrane</keyword>
<dbReference type="PRINTS" id="PR00344">
    <property type="entry name" value="BCTRLSENSOR"/>
</dbReference>
<comment type="catalytic activity">
    <reaction evidence="1">
        <text>ATP + protein L-histidine = ADP + protein N-phospho-L-histidine.</text>
        <dbReference type="EC" id="2.7.13.3"/>
    </reaction>
</comment>
<dbReference type="SUPFAM" id="SSF55874">
    <property type="entry name" value="ATPase domain of HSP90 chaperone/DNA topoisomerase II/histidine kinase"/>
    <property type="match status" value="1"/>
</dbReference>
<evidence type="ECO:0000313" key="14">
    <source>
        <dbReference type="Proteomes" id="UP000190285"/>
    </source>
</evidence>
<evidence type="ECO:0000256" key="9">
    <source>
        <dbReference type="ARBA" id="ARBA00023012"/>
    </source>
</evidence>
<evidence type="ECO:0000256" key="5">
    <source>
        <dbReference type="ARBA" id="ARBA00022679"/>
    </source>
</evidence>
<dbReference type="GO" id="GO:0000155">
    <property type="term" value="F:phosphorelay sensor kinase activity"/>
    <property type="evidence" value="ECO:0007669"/>
    <property type="project" value="TreeGrafter"/>
</dbReference>
<gene>
    <name evidence="13" type="ORF">SAMN02194393_03059</name>
</gene>
<evidence type="ECO:0000256" key="3">
    <source>
        <dbReference type="ARBA" id="ARBA00012438"/>
    </source>
</evidence>
<keyword evidence="4" id="KW-1003">Cell membrane</keyword>